<feature type="compositionally biased region" description="Polar residues" evidence="1">
    <location>
        <begin position="75"/>
        <end position="100"/>
    </location>
</feature>
<dbReference type="Proteomes" id="UP000824120">
    <property type="component" value="Chromosome 9"/>
</dbReference>
<accession>A0A9J5XE81</accession>
<feature type="compositionally biased region" description="Basic and acidic residues" evidence="1">
    <location>
        <begin position="40"/>
        <end position="55"/>
    </location>
</feature>
<dbReference type="EMBL" id="JACXVP010000009">
    <property type="protein sequence ID" value="KAG5585524.1"/>
    <property type="molecule type" value="Genomic_DNA"/>
</dbReference>
<proteinExistence type="predicted"/>
<feature type="region of interest" description="Disordered" evidence="1">
    <location>
        <begin position="40"/>
        <end position="100"/>
    </location>
</feature>
<reference evidence="2 3" key="1">
    <citation type="submission" date="2020-09" db="EMBL/GenBank/DDBJ databases">
        <title>De no assembly of potato wild relative species, Solanum commersonii.</title>
        <authorList>
            <person name="Cho K."/>
        </authorList>
    </citation>
    <scope>NUCLEOTIDE SEQUENCE [LARGE SCALE GENOMIC DNA]</scope>
    <source>
        <strain evidence="2">LZ3.2</strain>
        <tissue evidence="2">Leaf</tissue>
    </source>
</reference>
<gene>
    <name evidence="2" type="ORF">H5410_045958</name>
</gene>
<evidence type="ECO:0000256" key="1">
    <source>
        <dbReference type="SAM" id="MobiDB-lite"/>
    </source>
</evidence>
<evidence type="ECO:0000313" key="2">
    <source>
        <dbReference type="EMBL" id="KAG5585524.1"/>
    </source>
</evidence>
<dbReference type="OrthoDB" id="10628673at2759"/>
<keyword evidence="3" id="KW-1185">Reference proteome</keyword>
<evidence type="ECO:0000313" key="3">
    <source>
        <dbReference type="Proteomes" id="UP000824120"/>
    </source>
</evidence>
<organism evidence="2 3">
    <name type="scientific">Solanum commersonii</name>
    <name type="common">Commerson's wild potato</name>
    <name type="synonym">Commerson's nightshade</name>
    <dbReference type="NCBI Taxonomy" id="4109"/>
    <lineage>
        <taxon>Eukaryota</taxon>
        <taxon>Viridiplantae</taxon>
        <taxon>Streptophyta</taxon>
        <taxon>Embryophyta</taxon>
        <taxon>Tracheophyta</taxon>
        <taxon>Spermatophyta</taxon>
        <taxon>Magnoliopsida</taxon>
        <taxon>eudicotyledons</taxon>
        <taxon>Gunneridae</taxon>
        <taxon>Pentapetalae</taxon>
        <taxon>asterids</taxon>
        <taxon>lamiids</taxon>
        <taxon>Solanales</taxon>
        <taxon>Solanaceae</taxon>
        <taxon>Solanoideae</taxon>
        <taxon>Solaneae</taxon>
        <taxon>Solanum</taxon>
    </lineage>
</organism>
<comment type="caution">
    <text evidence="2">The sequence shown here is derived from an EMBL/GenBank/DDBJ whole genome shotgun (WGS) entry which is preliminary data.</text>
</comment>
<dbReference type="AlphaFoldDB" id="A0A9J5XE81"/>
<sequence length="267" mass="29393">MSININPIMIAPTSAQQATSQPTTIPELPYFTDVFTHHGTMTEHHTPEDPNKKEPSGPGHLLLHRSGGEGDLDNSPESKFSCSNDNGRNASSNGQLHESSLAKQLTESISSYNGSNTFSPHATNVNLPSHFNPLLTLVREDLPFFTPPELILENPLLNPWIPQPNQPPNPQNATMEEVIIEGGLEEPLSPSFIEMASLNGVALMLFKEMEDKKYIYQCPPNLKKCSMDFCPPFISRAANVPIVLSPTLRNPSEEIIFGTILVWPSPC</sequence>
<name>A0A9J5XE81_SOLCO</name>
<protein>
    <submittedName>
        <fullName evidence="2">Uncharacterized protein</fullName>
    </submittedName>
</protein>